<feature type="coiled-coil region" evidence="4">
    <location>
        <begin position="94"/>
        <end position="163"/>
    </location>
</feature>
<dbReference type="PRINTS" id="PR00007">
    <property type="entry name" value="COMPLEMNTC1Q"/>
</dbReference>
<dbReference type="SUPFAM" id="SSF49842">
    <property type="entry name" value="TNF-like"/>
    <property type="match status" value="1"/>
</dbReference>
<gene>
    <name evidence="8" type="primary">LOC116223135</name>
</gene>
<keyword evidence="3 5" id="KW-0732">Signal</keyword>
<dbReference type="PANTHER" id="PTHR22923:SF102">
    <property type="entry name" value="CEREBELLIN 13-RELATED"/>
    <property type="match status" value="1"/>
</dbReference>
<dbReference type="AlphaFoldDB" id="A0A6P8GGC8"/>
<dbReference type="Pfam" id="PF00386">
    <property type="entry name" value="C1q"/>
    <property type="match status" value="1"/>
</dbReference>
<dbReference type="Gene3D" id="2.60.120.40">
    <property type="match status" value="1"/>
</dbReference>
<organism evidence="7 8">
    <name type="scientific">Clupea harengus</name>
    <name type="common">Atlantic herring</name>
    <dbReference type="NCBI Taxonomy" id="7950"/>
    <lineage>
        <taxon>Eukaryota</taxon>
        <taxon>Metazoa</taxon>
        <taxon>Chordata</taxon>
        <taxon>Craniata</taxon>
        <taxon>Vertebrata</taxon>
        <taxon>Euteleostomi</taxon>
        <taxon>Actinopterygii</taxon>
        <taxon>Neopterygii</taxon>
        <taxon>Teleostei</taxon>
        <taxon>Clupei</taxon>
        <taxon>Clupeiformes</taxon>
        <taxon>Clupeoidei</taxon>
        <taxon>Clupeidae</taxon>
        <taxon>Clupea</taxon>
    </lineage>
</organism>
<comment type="subcellular location">
    <subcellularLocation>
        <location evidence="1">Secreted</location>
    </subcellularLocation>
</comment>
<keyword evidence="4" id="KW-0175">Coiled coil</keyword>
<proteinExistence type="predicted"/>
<accession>A0A6P8GGC8</accession>
<sequence length="325" mass="36361">MKTSGALLVLLCCCLAETQLRGETISENDITHQGHSGEAENRENEVMGAAERTEAAAPASTQQTCQPDIHAVLREMSALMAEQRVELRYTKTQMEAMETRQKASENKAETVETRLRASENKAETLETRLRASEKTVEEQRVDLRQTDARLTASERLVERLQSENEAQTVNLNLTVSQVEELRREREERRVSFSASLVSSDGGQYFGPFSRPTTLIYRHVFTNTGNAYNPNTGVFTAPVRGVYHFSVFMHGTGHASIPTGVSLHKNEEHVVIAHSHQPSYSVNPSNGASLLLEVGDVVYVKLWPNAWVYDSYNHHTTFSGHLLFPM</sequence>
<evidence type="ECO:0000313" key="8">
    <source>
        <dbReference type="RefSeq" id="XP_031434517.1"/>
    </source>
</evidence>
<keyword evidence="7" id="KW-1185">Reference proteome</keyword>
<evidence type="ECO:0000256" key="5">
    <source>
        <dbReference type="SAM" id="SignalP"/>
    </source>
</evidence>
<dbReference type="GO" id="GO:0005576">
    <property type="term" value="C:extracellular region"/>
    <property type="evidence" value="ECO:0007669"/>
    <property type="project" value="UniProtKB-SubCell"/>
</dbReference>
<keyword evidence="2" id="KW-0964">Secreted</keyword>
<dbReference type="PANTHER" id="PTHR22923">
    <property type="entry name" value="CEREBELLIN-RELATED"/>
    <property type="match status" value="1"/>
</dbReference>
<evidence type="ECO:0000256" key="1">
    <source>
        <dbReference type="ARBA" id="ARBA00004613"/>
    </source>
</evidence>
<dbReference type="GeneID" id="116223135"/>
<dbReference type="InterPro" id="IPR008983">
    <property type="entry name" value="Tumour_necrosis_fac-like_dom"/>
</dbReference>
<feature type="signal peptide" evidence="5">
    <location>
        <begin position="1"/>
        <end position="22"/>
    </location>
</feature>
<evidence type="ECO:0000256" key="2">
    <source>
        <dbReference type="ARBA" id="ARBA00022525"/>
    </source>
</evidence>
<dbReference type="InterPro" id="IPR050822">
    <property type="entry name" value="Cerebellin_Synaptic_Org"/>
</dbReference>
<evidence type="ECO:0000256" key="4">
    <source>
        <dbReference type="SAM" id="Coils"/>
    </source>
</evidence>
<dbReference type="Proteomes" id="UP000515152">
    <property type="component" value="Chromosome 13"/>
</dbReference>
<reference evidence="8" key="1">
    <citation type="submission" date="2025-08" db="UniProtKB">
        <authorList>
            <consortium name="RefSeq"/>
        </authorList>
    </citation>
    <scope>IDENTIFICATION</scope>
</reference>
<dbReference type="PROSITE" id="PS50871">
    <property type="entry name" value="C1Q"/>
    <property type="match status" value="1"/>
</dbReference>
<dbReference type="SMART" id="SM00110">
    <property type="entry name" value="C1Q"/>
    <property type="match status" value="1"/>
</dbReference>
<feature type="chain" id="PRO_5028253720" evidence="5">
    <location>
        <begin position="23"/>
        <end position="325"/>
    </location>
</feature>
<protein>
    <submittedName>
        <fullName evidence="8">Flagellar attachment zone protein 1-like isoform X2</fullName>
    </submittedName>
</protein>
<evidence type="ECO:0000313" key="7">
    <source>
        <dbReference type="Proteomes" id="UP000515152"/>
    </source>
</evidence>
<feature type="domain" description="C1q" evidence="6">
    <location>
        <begin position="185"/>
        <end position="325"/>
    </location>
</feature>
<evidence type="ECO:0000259" key="6">
    <source>
        <dbReference type="PROSITE" id="PS50871"/>
    </source>
</evidence>
<dbReference type="InterPro" id="IPR001073">
    <property type="entry name" value="C1q_dom"/>
</dbReference>
<name>A0A6P8GGC8_CLUHA</name>
<evidence type="ECO:0000256" key="3">
    <source>
        <dbReference type="ARBA" id="ARBA00022729"/>
    </source>
</evidence>
<dbReference type="RefSeq" id="XP_031434517.1">
    <property type="nucleotide sequence ID" value="XM_031578657.2"/>
</dbReference>